<dbReference type="Gene3D" id="1.10.8.60">
    <property type="match status" value="1"/>
</dbReference>
<dbReference type="SUPFAM" id="SSF55781">
    <property type="entry name" value="GAF domain-like"/>
    <property type="match status" value="1"/>
</dbReference>
<keyword evidence="2" id="KW-0067">ATP-binding</keyword>
<evidence type="ECO:0000256" key="6">
    <source>
        <dbReference type="ARBA" id="ARBA00023163"/>
    </source>
</evidence>
<dbReference type="Gene3D" id="3.30.450.40">
    <property type="match status" value="1"/>
</dbReference>
<evidence type="ECO:0000256" key="3">
    <source>
        <dbReference type="ARBA" id="ARBA00023015"/>
    </source>
</evidence>
<dbReference type="OrthoDB" id="9763792at2"/>
<dbReference type="Pfam" id="PF25601">
    <property type="entry name" value="AAA_lid_14"/>
    <property type="match status" value="1"/>
</dbReference>
<comment type="caution">
    <text evidence="9">The sequence shown here is derived from an EMBL/GenBank/DDBJ whole genome shotgun (WGS) entry which is preliminary data.</text>
</comment>
<dbReference type="InterPro" id="IPR025943">
    <property type="entry name" value="Sigma_54_int_dom_ATP-bd_2"/>
</dbReference>
<keyword evidence="3" id="KW-0805">Transcription regulation</keyword>
<dbReference type="PROSITE" id="PS00688">
    <property type="entry name" value="SIGMA54_INTERACT_3"/>
    <property type="match status" value="1"/>
</dbReference>
<dbReference type="Pfam" id="PF02954">
    <property type="entry name" value="HTH_8"/>
    <property type="match status" value="1"/>
</dbReference>
<dbReference type="Pfam" id="PF01590">
    <property type="entry name" value="GAF"/>
    <property type="match status" value="1"/>
</dbReference>
<dbReference type="SUPFAM" id="SSF46689">
    <property type="entry name" value="Homeodomain-like"/>
    <property type="match status" value="1"/>
</dbReference>
<feature type="region of interest" description="Disordered" evidence="7">
    <location>
        <begin position="418"/>
        <end position="437"/>
    </location>
</feature>
<dbReference type="PANTHER" id="PTHR32071:SF117">
    <property type="entry name" value="PTS-DEPENDENT DIHYDROXYACETONE KINASE OPERON REGULATORY PROTEIN-RELATED"/>
    <property type="match status" value="1"/>
</dbReference>
<dbReference type="InterPro" id="IPR009057">
    <property type="entry name" value="Homeodomain-like_sf"/>
</dbReference>
<dbReference type="InterPro" id="IPR002197">
    <property type="entry name" value="HTH_Fis"/>
</dbReference>
<evidence type="ECO:0000256" key="4">
    <source>
        <dbReference type="ARBA" id="ARBA00023125"/>
    </source>
</evidence>
<dbReference type="PRINTS" id="PR01590">
    <property type="entry name" value="HTHFIS"/>
</dbReference>
<dbReference type="InterPro" id="IPR025944">
    <property type="entry name" value="Sigma_54_int_dom_CS"/>
</dbReference>
<name>A0A2S9YTE8_9BACT</name>
<dbReference type="InterPro" id="IPR002078">
    <property type="entry name" value="Sigma_54_int"/>
</dbReference>
<dbReference type="Gene3D" id="3.40.50.300">
    <property type="entry name" value="P-loop containing nucleotide triphosphate hydrolases"/>
    <property type="match status" value="1"/>
</dbReference>
<dbReference type="InterPro" id="IPR029016">
    <property type="entry name" value="GAF-like_dom_sf"/>
</dbReference>
<keyword evidence="5" id="KW-0010">Activator</keyword>
<evidence type="ECO:0000256" key="2">
    <source>
        <dbReference type="ARBA" id="ARBA00022840"/>
    </source>
</evidence>
<dbReference type="InterPro" id="IPR027417">
    <property type="entry name" value="P-loop_NTPase"/>
</dbReference>
<dbReference type="Pfam" id="PF00158">
    <property type="entry name" value="Sigma54_activat"/>
    <property type="match status" value="1"/>
</dbReference>
<evidence type="ECO:0000256" key="7">
    <source>
        <dbReference type="SAM" id="MobiDB-lite"/>
    </source>
</evidence>
<dbReference type="CDD" id="cd00009">
    <property type="entry name" value="AAA"/>
    <property type="match status" value="1"/>
</dbReference>
<keyword evidence="4" id="KW-0238">DNA-binding</keyword>
<dbReference type="EMBL" id="PVNL01000042">
    <property type="protein sequence ID" value="PRQ08366.1"/>
    <property type="molecule type" value="Genomic_DNA"/>
</dbReference>
<organism evidence="9 10">
    <name type="scientific">Enhygromyxa salina</name>
    <dbReference type="NCBI Taxonomy" id="215803"/>
    <lineage>
        <taxon>Bacteria</taxon>
        <taxon>Pseudomonadati</taxon>
        <taxon>Myxococcota</taxon>
        <taxon>Polyangia</taxon>
        <taxon>Nannocystales</taxon>
        <taxon>Nannocystaceae</taxon>
        <taxon>Enhygromyxa</taxon>
    </lineage>
</organism>
<evidence type="ECO:0000256" key="1">
    <source>
        <dbReference type="ARBA" id="ARBA00022741"/>
    </source>
</evidence>
<dbReference type="PROSITE" id="PS50045">
    <property type="entry name" value="SIGMA54_INTERACT_4"/>
    <property type="match status" value="1"/>
</dbReference>
<dbReference type="SMART" id="SM00065">
    <property type="entry name" value="GAF"/>
    <property type="match status" value="1"/>
</dbReference>
<keyword evidence="6" id="KW-0804">Transcription</keyword>
<dbReference type="GO" id="GO:0005524">
    <property type="term" value="F:ATP binding"/>
    <property type="evidence" value="ECO:0007669"/>
    <property type="project" value="UniProtKB-KW"/>
</dbReference>
<dbReference type="PROSITE" id="PS00675">
    <property type="entry name" value="SIGMA54_INTERACT_1"/>
    <property type="match status" value="1"/>
</dbReference>
<gene>
    <name evidence="9" type="primary">vnfA_1</name>
    <name evidence="9" type="ORF">ENSA7_19930</name>
</gene>
<evidence type="ECO:0000259" key="8">
    <source>
        <dbReference type="PROSITE" id="PS50045"/>
    </source>
</evidence>
<dbReference type="GO" id="GO:0043565">
    <property type="term" value="F:sequence-specific DNA binding"/>
    <property type="evidence" value="ECO:0007669"/>
    <property type="project" value="InterPro"/>
</dbReference>
<dbReference type="InterPro" id="IPR003018">
    <property type="entry name" value="GAF"/>
</dbReference>
<dbReference type="InterPro" id="IPR003593">
    <property type="entry name" value="AAA+_ATPase"/>
</dbReference>
<reference evidence="9 10" key="1">
    <citation type="submission" date="2018-03" db="EMBL/GenBank/DDBJ databases">
        <title>Draft Genome Sequences of the Obligatory Marine Myxobacteria Enhygromyxa salina SWB007.</title>
        <authorList>
            <person name="Poehlein A."/>
            <person name="Moghaddam J.A."/>
            <person name="Harms H."/>
            <person name="Alanjari M."/>
            <person name="Koenig G.M."/>
            <person name="Daniel R."/>
            <person name="Schaeberle T.F."/>
        </authorList>
    </citation>
    <scope>NUCLEOTIDE SEQUENCE [LARGE SCALE GENOMIC DNA]</scope>
    <source>
        <strain evidence="9 10">SWB007</strain>
    </source>
</reference>
<evidence type="ECO:0000313" key="9">
    <source>
        <dbReference type="EMBL" id="PRQ08366.1"/>
    </source>
</evidence>
<evidence type="ECO:0000313" key="10">
    <source>
        <dbReference type="Proteomes" id="UP000238823"/>
    </source>
</evidence>
<dbReference type="FunFam" id="3.40.50.300:FF:000006">
    <property type="entry name" value="DNA-binding transcriptional regulator NtrC"/>
    <property type="match status" value="1"/>
</dbReference>
<dbReference type="GO" id="GO:0006355">
    <property type="term" value="P:regulation of DNA-templated transcription"/>
    <property type="evidence" value="ECO:0007669"/>
    <property type="project" value="InterPro"/>
</dbReference>
<dbReference type="Gene3D" id="1.10.10.60">
    <property type="entry name" value="Homeodomain-like"/>
    <property type="match status" value="1"/>
</dbReference>
<dbReference type="InterPro" id="IPR025662">
    <property type="entry name" value="Sigma_54_int_dom_ATP-bd_1"/>
</dbReference>
<proteinExistence type="predicted"/>
<accession>A0A2S9YTE8</accession>
<dbReference type="AlphaFoldDB" id="A0A2S9YTE8"/>
<dbReference type="InterPro" id="IPR058031">
    <property type="entry name" value="AAA_lid_NorR"/>
</dbReference>
<dbReference type="SMART" id="SM00382">
    <property type="entry name" value="AAA"/>
    <property type="match status" value="1"/>
</dbReference>
<feature type="domain" description="Sigma-54 factor interaction" evidence="8">
    <location>
        <begin position="171"/>
        <end position="400"/>
    </location>
</feature>
<keyword evidence="1" id="KW-0547">Nucleotide-binding</keyword>
<dbReference type="SUPFAM" id="SSF52540">
    <property type="entry name" value="P-loop containing nucleoside triphosphate hydrolases"/>
    <property type="match status" value="1"/>
</dbReference>
<evidence type="ECO:0000256" key="5">
    <source>
        <dbReference type="ARBA" id="ARBA00023159"/>
    </source>
</evidence>
<protein>
    <submittedName>
        <fullName evidence="9">Nitrogen fixation protein VnfA</fullName>
    </submittedName>
</protein>
<dbReference type="PROSITE" id="PS00676">
    <property type="entry name" value="SIGMA54_INTERACT_2"/>
    <property type="match status" value="1"/>
</dbReference>
<sequence length="489" mass="54094">MELRDVVGGSLQMLAERPGMAHPYLTLSDSETGESWIEQAHGLTKEQVRRGRYAFGEGIVGRVIQSGRTRVVHGSSPKFLNRLGRSEPEYMSFICAPVRLDGQVIGTVSVDRHGADPAELQVDVTLVEAVADMLGHAIAMRRRAAEARITIEAENRRLRAELRERFRISNIVGSHKSMLAVYEKIAQVARSNTTVLLRGESGTGKELVARATHFASPRAEAPFVALNCAALPESMLESELFGHERGAFTGAIETRKGRFELADGGTIFLDEIGELRPQTQIKLLRVLQERSFERIGSNQTRRCDVRVLAATHTDLERAIAEGRFREDLYYRLNVFDIQLPALRDRREDVLELANFFVNRYGSERDPPVTRISRKAARMLWAWDWPGNVRELENCIERAVLLAGGGVIRAEHLPATLRGVEPGDSEARGEAPALGDAPAGATLDEALHALERRMLERALGQSGGNRAAAARALGISERRMGLRVHKHGLG</sequence>
<dbReference type="PANTHER" id="PTHR32071">
    <property type="entry name" value="TRANSCRIPTIONAL REGULATORY PROTEIN"/>
    <property type="match status" value="1"/>
</dbReference>
<dbReference type="Proteomes" id="UP000238823">
    <property type="component" value="Unassembled WGS sequence"/>
</dbReference>